<evidence type="ECO:0000313" key="1">
    <source>
        <dbReference type="EMBL" id="CAH3026318.1"/>
    </source>
</evidence>
<dbReference type="Proteomes" id="UP001159427">
    <property type="component" value="Unassembled WGS sequence"/>
</dbReference>
<gene>
    <name evidence="1" type="ORF">PEVE_00028840</name>
</gene>
<keyword evidence="2" id="KW-1185">Reference proteome</keyword>
<sequence length="148" mass="16287">MAALTAFQKVANDPPFGMERVNMVALTKGLTTSSQKSSRASFTSDGFEAGGEEERGAIKLDPYAGTYAETCCVDFFSDRISENIDHMVFANNYIFQLVGHLKQSRPVVKNPLVKLKAFDDKTLCVVTTLKEYPTRTHTLRGSEANGLL</sequence>
<reference evidence="1 2" key="1">
    <citation type="submission" date="2022-05" db="EMBL/GenBank/DDBJ databases">
        <authorList>
            <consortium name="Genoscope - CEA"/>
            <person name="William W."/>
        </authorList>
    </citation>
    <scope>NUCLEOTIDE SEQUENCE [LARGE SCALE GENOMIC DNA]</scope>
</reference>
<accession>A0ABN8M9M4</accession>
<feature type="non-terminal residue" evidence="1">
    <location>
        <position position="148"/>
    </location>
</feature>
<proteinExistence type="predicted"/>
<comment type="caution">
    <text evidence="1">The sequence shown here is derived from an EMBL/GenBank/DDBJ whole genome shotgun (WGS) entry which is preliminary data.</text>
</comment>
<dbReference type="EMBL" id="CALNXI010000400">
    <property type="protein sequence ID" value="CAH3026318.1"/>
    <property type="molecule type" value="Genomic_DNA"/>
</dbReference>
<protein>
    <submittedName>
        <fullName evidence="1">Uncharacterized protein</fullName>
    </submittedName>
</protein>
<evidence type="ECO:0000313" key="2">
    <source>
        <dbReference type="Proteomes" id="UP001159427"/>
    </source>
</evidence>
<name>A0ABN8M9M4_9CNID</name>
<organism evidence="1 2">
    <name type="scientific">Porites evermanni</name>
    <dbReference type="NCBI Taxonomy" id="104178"/>
    <lineage>
        <taxon>Eukaryota</taxon>
        <taxon>Metazoa</taxon>
        <taxon>Cnidaria</taxon>
        <taxon>Anthozoa</taxon>
        <taxon>Hexacorallia</taxon>
        <taxon>Scleractinia</taxon>
        <taxon>Fungiina</taxon>
        <taxon>Poritidae</taxon>
        <taxon>Porites</taxon>
    </lineage>
</organism>